<keyword evidence="1" id="KW-0479">Metal-binding</keyword>
<dbReference type="GO" id="GO:0008270">
    <property type="term" value="F:zinc ion binding"/>
    <property type="evidence" value="ECO:0007669"/>
    <property type="project" value="UniProtKB-KW"/>
</dbReference>
<dbReference type="SUPFAM" id="SSF57850">
    <property type="entry name" value="RING/U-box"/>
    <property type="match status" value="1"/>
</dbReference>
<dbReference type="STRING" id="57577.A0A2K3NAJ8"/>
<evidence type="ECO:0000256" key="3">
    <source>
        <dbReference type="ARBA" id="ARBA00022833"/>
    </source>
</evidence>
<accession>A0A2K3NAJ8</accession>
<sequence>MLVNEDNVHVVVDIDNNDSGDQSDEDQIQRSEIVGVSDKQRGSIDSSESVESECSVELDLDGVVVSDVKVHLDKVERDCRICHLSMDMTNHESGIPMELGCSCKEDLAAAHRHCAEAWFKIKGNKCDAQIACVVARSIMG</sequence>
<dbReference type="PANTHER" id="PTHR46214">
    <property type="entry name" value="ZINC FINGER, RING-CH-TYPE"/>
    <property type="match status" value="1"/>
</dbReference>
<evidence type="ECO:0000256" key="1">
    <source>
        <dbReference type="ARBA" id="ARBA00022723"/>
    </source>
</evidence>
<comment type="caution">
    <text evidence="5">The sequence shown here is derived from an EMBL/GenBank/DDBJ whole genome shotgun (WGS) entry which is preliminary data.</text>
</comment>
<feature type="domain" description="RING-CH-type" evidence="4">
    <location>
        <begin position="71"/>
        <end position="140"/>
    </location>
</feature>
<keyword evidence="3" id="KW-0862">Zinc</keyword>
<reference evidence="5 6" key="2">
    <citation type="journal article" date="2017" name="Front. Plant Sci.">
        <title>Gene Classification and Mining of Molecular Markers Useful in Red Clover (Trifolium pratense) Breeding.</title>
        <authorList>
            <person name="Istvanek J."/>
            <person name="Dluhosova J."/>
            <person name="Dluhos P."/>
            <person name="Patkova L."/>
            <person name="Nedelnik J."/>
            <person name="Repkova J."/>
        </authorList>
    </citation>
    <scope>NUCLEOTIDE SEQUENCE [LARGE SCALE GENOMIC DNA]</scope>
    <source>
        <strain evidence="6">cv. Tatra</strain>
        <tissue evidence="5">Young leaves</tissue>
    </source>
</reference>
<keyword evidence="2" id="KW-0863">Zinc-finger</keyword>
<dbReference type="Pfam" id="PF12906">
    <property type="entry name" value="RINGv"/>
    <property type="match status" value="1"/>
</dbReference>
<evidence type="ECO:0000259" key="4">
    <source>
        <dbReference type="PROSITE" id="PS51292"/>
    </source>
</evidence>
<dbReference type="Proteomes" id="UP000236291">
    <property type="component" value="Unassembled WGS sequence"/>
</dbReference>
<evidence type="ECO:0000256" key="2">
    <source>
        <dbReference type="ARBA" id="ARBA00022771"/>
    </source>
</evidence>
<dbReference type="AlphaFoldDB" id="A0A2K3NAJ8"/>
<evidence type="ECO:0000313" key="5">
    <source>
        <dbReference type="EMBL" id="PNY00069.1"/>
    </source>
</evidence>
<gene>
    <name evidence="5" type="ORF">L195_g023343</name>
</gene>
<proteinExistence type="predicted"/>
<dbReference type="Gene3D" id="3.30.40.10">
    <property type="entry name" value="Zinc/RING finger domain, C3HC4 (zinc finger)"/>
    <property type="match status" value="1"/>
</dbReference>
<dbReference type="SMART" id="SM00744">
    <property type="entry name" value="RINGv"/>
    <property type="match status" value="1"/>
</dbReference>
<organism evidence="5 6">
    <name type="scientific">Trifolium pratense</name>
    <name type="common">Red clover</name>
    <dbReference type="NCBI Taxonomy" id="57577"/>
    <lineage>
        <taxon>Eukaryota</taxon>
        <taxon>Viridiplantae</taxon>
        <taxon>Streptophyta</taxon>
        <taxon>Embryophyta</taxon>
        <taxon>Tracheophyta</taxon>
        <taxon>Spermatophyta</taxon>
        <taxon>Magnoliopsida</taxon>
        <taxon>eudicotyledons</taxon>
        <taxon>Gunneridae</taxon>
        <taxon>Pentapetalae</taxon>
        <taxon>rosids</taxon>
        <taxon>fabids</taxon>
        <taxon>Fabales</taxon>
        <taxon>Fabaceae</taxon>
        <taxon>Papilionoideae</taxon>
        <taxon>50 kb inversion clade</taxon>
        <taxon>NPAAA clade</taxon>
        <taxon>Hologalegina</taxon>
        <taxon>IRL clade</taxon>
        <taxon>Trifolieae</taxon>
        <taxon>Trifolium</taxon>
    </lineage>
</organism>
<evidence type="ECO:0000313" key="6">
    <source>
        <dbReference type="Proteomes" id="UP000236291"/>
    </source>
</evidence>
<dbReference type="EMBL" id="ASHM01018484">
    <property type="protein sequence ID" value="PNY00069.1"/>
    <property type="molecule type" value="Genomic_DNA"/>
</dbReference>
<protein>
    <recommendedName>
        <fullName evidence="4">RING-CH-type domain-containing protein</fullName>
    </recommendedName>
</protein>
<dbReference type="InterPro" id="IPR013083">
    <property type="entry name" value="Znf_RING/FYVE/PHD"/>
</dbReference>
<dbReference type="PANTHER" id="PTHR46214:SF30">
    <property type="entry name" value="OS01G0850200 PROTEIN"/>
    <property type="match status" value="1"/>
</dbReference>
<name>A0A2K3NAJ8_TRIPR</name>
<reference evidence="5 6" key="1">
    <citation type="journal article" date="2014" name="Am. J. Bot.">
        <title>Genome assembly and annotation for red clover (Trifolium pratense; Fabaceae).</title>
        <authorList>
            <person name="Istvanek J."/>
            <person name="Jaros M."/>
            <person name="Krenek A."/>
            <person name="Repkova J."/>
        </authorList>
    </citation>
    <scope>NUCLEOTIDE SEQUENCE [LARGE SCALE GENOMIC DNA]</scope>
    <source>
        <strain evidence="6">cv. Tatra</strain>
        <tissue evidence="5">Young leaves</tissue>
    </source>
</reference>
<dbReference type="PROSITE" id="PS51292">
    <property type="entry name" value="ZF_RING_CH"/>
    <property type="match status" value="1"/>
</dbReference>
<dbReference type="InterPro" id="IPR011016">
    <property type="entry name" value="Znf_RING-CH"/>
</dbReference>